<feature type="transmembrane region" description="Helical" evidence="11">
    <location>
        <begin position="351"/>
        <end position="368"/>
    </location>
</feature>
<feature type="transmembrane region" description="Helical" evidence="11">
    <location>
        <begin position="151"/>
        <end position="170"/>
    </location>
</feature>
<feature type="transmembrane region" description="Helical" evidence="11">
    <location>
        <begin position="209"/>
        <end position="227"/>
    </location>
</feature>
<feature type="transmembrane region" description="Helical" evidence="11">
    <location>
        <begin position="324"/>
        <end position="344"/>
    </location>
</feature>
<name>A0A226F740_FOLCA</name>
<dbReference type="GO" id="GO:0004168">
    <property type="term" value="F:dolichol kinase activity"/>
    <property type="evidence" value="ECO:0007669"/>
    <property type="project" value="UniProtKB-EC"/>
</dbReference>
<dbReference type="GO" id="GO:0005789">
    <property type="term" value="C:endoplasmic reticulum membrane"/>
    <property type="evidence" value="ECO:0007669"/>
    <property type="project" value="UniProtKB-SubCell"/>
</dbReference>
<protein>
    <recommendedName>
        <fullName evidence="3">dolichol kinase</fullName>
        <ecNumber evidence="3">2.7.1.108</ecNumber>
    </recommendedName>
</protein>
<organism evidence="12 13">
    <name type="scientific">Folsomia candida</name>
    <name type="common">Springtail</name>
    <dbReference type="NCBI Taxonomy" id="158441"/>
    <lineage>
        <taxon>Eukaryota</taxon>
        <taxon>Metazoa</taxon>
        <taxon>Ecdysozoa</taxon>
        <taxon>Arthropoda</taxon>
        <taxon>Hexapoda</taxon>
        <taxon>Collembola</taxon>
        <taxon>Entomobryomorpha</taxon>
        <taxon>Isotomoidea</taxon>
        <taxon>Isotomidae</taxon>
        <taxon>Proisotominae</taxon>
        <taxon>Folsomia</taxon>
    </lineage>
</organism>
<feature type="transmembrane region" description="Helical" evidence="11">
    <location>
        <begin position="525"/>
        <end position="543"/>
    </location>
</feature>
<reference evidence="12 13" key="1">
    <citation type="submission" date="2015-12" db="EMBL/GenBank/DDBJ databases">
        <title>The genome of Folsomia candida.</title>
        <authorList>
            <person name="Faddeeva A."/>
            <person name="Derks M.F."/>
            <person name="Anvar Y."/>
            <person name="Smit S."/>
            <person name="Van Straalen N."/>
            <person name="Roelofs D."/>
        </authorList>
    </citation>
    <scope>NUCLEOTIDE SEQUENCE [LARGE SCALE GENOMIC DNA]</scope>
    <source>
        <strain evidence="12 13">VU population</strain>
        <tissue evidence="12">Whole body</tissue>
    </source>
</reference>
<evidence type="ECO:0000256" key="10">
    <source>
        <dbReference type="SAM" id="MobiDB-lite"/>
    </source>
</evidence>
<evidence type="ECO:0000256" key="8">
    <source>
        <dbReference type="ARBA" id="ARBA00022989"/>
    </source>
</evidence>
<feature type="region of interest" description="Disordered" evidence="10">
    <location>
        <begin position="49"/>
        <end position="76"/>
    </location>
</feature>
<dbReference type="PANTHER" id="PTHR13205">
    <property type="entry name" value="TRANSMEMBRANE PROTEIN 15-RELATED"/>
    <property type="match status" value="1"/>
</dbReference>
<evidence type="ECO:0000256" key="3">
    <source>
        <dbReference type="ARBA" id="ARBA00012132"/>
    </source>
</evidence>
<gene>
    <name evidence="12" type="ORF">Fcan01_02522</name>
</gene>
<sequence length="571" mass="64012">MTDDFKFRQVELGKSSDVVSFVLSPSTLELDTSVSVRLVMFTALNSDDSVQGEDTTPNYLFERNNENNRGGPRRANGYSVSENLKMEPEFFFRTKNPGYWTLILLPLAIYFADQKFLEQSLPAVTIIGYNSLVLIFSHNLGQQRMREFLEYLKGLNLIMALLSIGYGSFLHWHTNKNNVYEYALWAGLNFSFPYVFINVVLYYPFSFSFGEGVIVTSVFVYNYWASFHNIIQNKFAEINKKAVSDPMMISIVQELGFLVTILVARGILFYMKPHKVFALQECFTLCTKAAFVNFLGKLQNTYEDLVFILNWLVSYLILDTRHLASIALWVTFLAVTMGFVLSTMGQETTTVHRKFFHILMCFVYFPAVLNDLNFIFLCSTVVMYAFVIAEAIRVLKFEFLGYRVGAFINSGVSNFRDARDSGPLLLTPIYLLAGCSAPIWLTGIYLGNSSSNNDNRTPEELAAAITGILSVGVGDTVASVVGSIYGKLHWPGSRKTVEGTLSSIAAQIVTVGYLCWSGYLPYTTVSLVALCISSIVNAVVEALTSQIDNLIVPLVAFNTVHLVIYLSDYIS</sequence>
<keyword evidence="8 11" id="KW-1133">Transmembrane helix</keyword>
<dbReference type="InterPro" id="IPR032974">
    <property type="entry name" value="Polypren_kinase"/>
</dbReference>
<dbReference type="GO" id="GO:0043048">
    <property type="term" value="P:dolichyl monophosphate biosynthetic process"/>
    <property type="evidence" value="ECO:0007669"/>
    <property type="project" value="TreeGrafter"/>
</dbReference>
<dbReference type="EC" id="2.7.1.108" evidence="3"/>
<evidence type="ECO:0000256" key="4">
    <source>
        <dbReference type="ARBA" id="ARBA00022679"/>
    </source>
</evidence>
<evidence type="ECO:0000313" key="13">
    <source>
        <dbReference type="Proteomes" id="UP000198287"/>
    </source>
</evidence>
<evidence type="ECO:0000256" key="2">
    <source>
        <dbReference type="ARBA" id="ARBA00010794"/>
    </source>
</evidence>
<comment type="similarity">
    <text evidence="2">Belongs to the polyprenol kinase family.</text>
</comment>
<keyword evidence="4" id="KW-0808">Transferase</keyword>
<keyword evidence="6 12" id="KW-0418">Kinase</keyword>
<evidence type="ECO:0000256" key="1">
    <source>
        <dbReference type="ARBA" id="ARBA00004477"/>
    </source>
</evidence>
<comment type="caution">
    <text evidence="12">The sequence shown here is derived from an EMBL/GenBank/DDBJ whole genome shotgun (WGS) entry which is preliminary data.</text>
</comment>
<evidence type="ECO:0000313" key="12">
    <source>
        <dbReference type="EMBL" id="OXA64676.1"/>
    </source>
</evidence>
<dbReference type="STRING" id="158441.A0A226F740"/>
<feature type="compositionally biased region" description="Polar residues" evidence="10">
    <location>
        <begin position="49"/>
        <end position="58"/>
    </location>
</feature>
<feature type="transmembrane region" description="Helical" evidence="11">
    <location>
        <begin position="120"/>
        <end position="139"/>
    </location>
</feature>
<keyword evidence="7" id="KW-0256">Endoplasmic reticulum</keyword>
<feature type="transmembrane region" description="Helical" evidence="11">
    <location>
        <begin position="461"/>
        <end position="485"/>
    </location>
</feature>
<evidence type="ECO:0000256" key="11">
    <source>
        <dbReference type="SAM" id="Phobius"/>
    </source>
</evidence>
<feature type="transmembrane region" description="Helical" evidence="11">
    <location>
        <begin position="424"/>
        <end position="441"/>
    </location>
</feature>
<keyword evidence="5 11" id="KW-0812">Transmembrane</keyword>
<evidence type="ECO:0000256" key="5">
    <source>
        <dbReference type="ARBA" id="ARBA00022692"/>
    </source>
</evidence>
<dbReference type="EMBL" id="LNIX01000001">
    <property type="protein sequence ID" value="OXA64676.1"/>
    <property type="molecule type" value="Genomic_DNA"/>
</dbReference>
<accession>A0A226F740</accession>
<comment type="subcellular location">
    <subcellularLocation>
        <location evidence="1">Endoplasmic reticulum membrane</location>
        <topology evidence="1">Multi-pass membrane protein</topology>
    </subcellularLocation>
</comment>
<feature type="transmembrane region" description="Helical" evidence="11">
    <location>
        <begin position="97"/>
        <end position="113"/>
    </location>
</feature>
<proteinExistence type="inferred from homology"/>
<dbReference type="AlphaFoldDB" id="A0A226F740"/>
<keyword evidence="13" id="KW-1185">Reference proteome</keyword>
<feature type="transmembrane region" description="Helical" evidence="11">
    <location>
        <begin position="550"/>
        <end position="567"/>
    </location>
</feature>
<feature type="compositionally biased region" description="Low complexity" evidence="10">
    <location>
        <begin position="67"/>
        <end position="76"/>
    </location>
</feature>
<dbReference type="Proteomes" id="UP000198287">
    <property type="component" value="Unassembled WGS sequence"/>
</dbReference>
<evidence type="ECO:0000256" key="9">
    <source>
        <dbReference type="ARBA" id="ARBA00023136"/>
    </source>
</evidence>
<dbReference type="PANTHER" id="PTHR13205:SF15">
    <property type="entry name" value="DOLICHOL KINASE"/>
    <property type="match status" value="1"/>
</dbReference>
<feature type="transmembrane region" description="Helical" evidence="11">
    <location>
        <begin position="248"/>
        <end position="271"/>
    </location>
</feature>
<evidence type="ECO:0000256" key="6">
    <source>
        <dbReference type="ARBA" id="ARBA00022777"/>
    </source>
</evidence>
<keyword evidence="9 11" id="KW-0472">Membrane</keyword>
<evidence type="ECO:0000256" key="7">
    <source>
        <dbReference type="ARBA" id="ARBA00022824"/>
    </source>
</evidence>
<dbReference type="OrthoDB" id="377083at2759"/>
<feature type="transmembrane region" description="Helical" evidence="11">
    <location>
        <begin position="182"/>
        <end position="203"/>
    </location>
</feature>